<dbReference type="GO" id="GO:0007015">
    <property type="term" value="P:actin filament organization"/>
    <property type="evidence" value="ECO:0007669"/>
    <property type="project" value="TreeGrafter"/>
</dbReference>
<feature type="domain" description="PDZ" evidence="8">
    <location>
        <begin position="1243"/>
        <end position="1321"/>
    </location>
</feature>
<keyword evidence="3 6" id="KW-0518">Myosin</keyword>
<dbReference type="Gene3D" id="6.20.240.20">
    <property type="match status" value="1"/>
</dbReference>
<dbReference type="PRINTS" id="PR00193">
    <property type="entry name" value="MYOSINHEAVY"/>
</dbReference>
<dbReference type="Gene3D" id="2.30.42.10">
    <property type="match status" value="1"/>
</dbReference>
<protein>
    <submittedName>
        <fullName evidence="11">Aste57867_21270 protein</fullName>
    </submittedName>
</protein>
<dbReference type="PANTHER" id="PTHR13140:SF845">
    <property type="entry name" value="MYOSIN-LIKE PROTEIN"/>
    <property type="match status" value="1"/>
</dbReference>
<keyword evidence="5 6" id="KW-0009">Actin-binding</keyword>
<dbReference type="GO" id="GO:0005737">
    <property type="term" value="C:cytoplasm"/>
    <property type="evidence" value="ECO:0007669"/>
    <property type="project" value="TreeGrafter"/>
</dbReference>
<evidence type="ECO:0000256" key="3">
    <source>
        <dbReference type="ARBA" id="ARBA00023123"/>
    </source>
</evidence>
<organism evidence="11 12">
    <name type="scientific">Aphanomyces stellatus</name>
    <dbReference type="NCBI Taxonomy" id="120398"/>
    <lineage>
        <taxon>Eukaryota</taxon>
        <taxon>Sar</taxon>
        <taxon>Stramenopiles</taxon>
        <taxon>Oomycota</taxon>
        <taxon>Saprolegniomycetes</taxon>
        <taxon>Saprolegniales</taxon>
        <taxon>Verrucalvaceae</taxon>
        <taxon>Aphanomyces</taxon>
    </lineage>
</organism>
<evidence type="ECO:0000256" key="4">
    <source>
        <dbReference type="ARBA" id="ARBA00023175"/>
    </source>
</evidence>
<feature type="domain" description="PDZ" evidence="8">
    <location>
        <begin position="988"/>
        <end position="1062"/>
    </location>
</feature>
<dbReference type="GO" id="GO:0000146">
    <property type="term" value="F:microfilament motor activity"/>
    <property type="evidence" value="ECO:0007669"/>
    <property type="project" value="TreeGrafter"/>
</dbReference>
<dbReference type="PROSITE" id="PS51456">
    <property type="entry name" value="MYOSIN_MOTOR"/>
    <property type="match status" value="1"/>
</dbReference>
<dbReference type="PANTHER" id="PTHR13140">
    <property type="entry name" value="MYOSIN"/>
    <property type="match status" value="1"/>
</dbReference>
<evidence type="ECO:0000259" key="8">
    <source>
        <dbReference type="PROSITE" id="PS50106"/>
    </source>
</evidence>
<keyword evidence="12" id="KW-1185">Reference proteome</keyword>
<dbReference type="SMART" id="SM00228">
    <property type="entry name" value="PDZ"/>
    <property type="match status" value="3"/>
</dbReference>
<evidence type="ECO:0000259" key="9">
    <source>
        <dbReference type="PROSITE" id="PS51456"/>
    </source>
</evidence>
<feature type="compositionally biased region" description="Low complexity" evidence="7">
    <location>
        <begin position="958"/>
        <end position="972"/>
    </location>
</feature>
<proteinExistence type="inferred from homology"/>
<dbReference type="Gene3D" id="1.20.5.190">
    <property type="match status" value="2"/>
</dbReference>
<dbReference type="SMART" id="SM00015">
    <property type="entry name" value="IQ"/>
    <property type="match status" value="4"/>
</dbReference>
<dbReference type="EMBL" id="CAADRA010006991">
    <property type="protein sequence ID" value="VFT97942.1"/>
    <property type="molecule type" value="Genomic_DNA"/>
</dbReference>
<dbReference type="SUPFAM" id="SSF50156">
    <property type="entry name" value="PDZ domain-like"/>
    <property type="match status" value="2"/>
</dbReference>
<dbReference type="FunFam" id="1.10.10.820:FF:000001">
    <property type="entry name" value="Myosin heavy chain"/>
    <property type="match status" value="1"/>
</dbReference>
<dbReference type="GO" id="GO:0016020">
    <property type="term" value="C:membrane"/>
    <property type="evidence" value="ECO:0007669"/>
    <property type="project" value="TreeGrafter"/>
</dbReference>
<dbReference type="SMART" id="SM00242">
    <property type="entry name" value="MYSc"/>
    <property type="match status" value="1"/>
</dbReference>
<dbReference type="InterPro" id="IPR027417">
    <property type="entry name" value="P-loop_NTPase"/>
</dbReference>
<evidence type="ECO:0000313" key="12">
    <source>
        <dbReference type="Proteomes" id="UP000332933"/>
    </source>
</evidence>
<dbReference type="InterPro" id="IPR000048">
    <property type="entry name" value="IQ_motif_EF-hand-BS"/>
</dbReference>
<comment type="similarity">
    <text evidence="6">Belongs to the TRAFAC class myosin-kinesin ATPase superfamily. Myosin family.</text>
</comment>
<feature type="region of interest" description="Disordered" evidence="7">
    <location>
        <begin position="1161"/>
        <end position="1209"/>
    </location>
</feature>
<evidence type="ECO:0000256" key="5">
    <source>
        <dbReference type="ARBA" id="ARBA00023203"/>
    </source>
</evidence>
<dbReference type="InterPro" id="IPR036961">
    <property type="entry name" value="Kinesin_motor_dom_sf"/>
</dbReference>
<evidence type="ECO:0000256" key="6">
    <source>
        <dbReference type="PROSITE-ProRule" id="PRU00782"/>
    </source>
</evidence>
<feature type="region of interest" description="Disordered" evidence="7">
    <location>
        <begin position="950"/>
        <end position="974"/>
    </location>
</feature>
<dbReference type="InterPro" id="IPR036034">
    <property type="entry name" value="PDZ_sf"/>
</dbReference>
<dbReference type="InterPro" id="IPR001609">
    <property type="entry name" value="Myosin_head_motor_dom-like"/>
</dbReference>
<dbReference type="EMBL" id="VJMH01006965">
    <property type="protein sequence ID" value="KAF0686978.1"/>
    <property type="molecule type" value="Genomic_DNA"/>
</dbReference>
<dbReference type="SUPFAM" id="SSF52540">
    <property type="entry name" value="P-loop containing nucleoside triphosphate hydrolases"/>
    <property type="match status" value="1"/>
</dbReference>
<keyword evidence="4 6" id="KW-0505">Motor protein</keyword>
<dbReference type="Proteomes" id="UP000332933">
    <property type="component" value="Unassembled WGS sequence"/>
</dbReference>
<dbReference type="Gene3D" id="1.20.58.530">
    <property type="match status" value="1"/>
</dbReference>
<dbReference type="GO" id="GO:0016459">
    <property type="term" value="C:myosin complex"/>
    <property type="evidence" value="ECO:0007669"/>
    <property type="project" value="UniProtKB-KW"/>
</dbReference>
<accession>A0A485LHS1</accession>
<feature type="domain" description="Myosin motor" evidence="9">
    <location>
        <begin position="61"/>
        <end position="767"/>
    </location>
</feature>
<evidence type="ECO:0000256" key="1">
    <source>
        <dbReference type="ARBA" id="ARBA00022741"/>
    </source>
</evidence>
<dbReference type="OrthoDB" id="6108017at2759"/>
<feature type="binding site" evidence="6">
    <location>
        <begin position="163"/>
        <end position="170"/>
    </location>
    <ligand>
        <name>ATP</name>
        <dbReference type="ChEBI" id="CHEBI:30616"/>
    </ligand>
</feature>
<evidence type="ECO:0000313" key="11">
    <source>
        <dbReference type="EMBL" id="VFT97942.1"/>
    </source>
</evidence>
<evidence type="ECO:0000256" key="7">
    <source>
        <dbReference type="SAM" id="MobiDB-lite"/>
    </source>
</evidence>
<dbReference type="Pfam" id="PF00063">
    <property type="entry name" value="Myosin_head"/>
    <property type="match status" value="1"/>
</dbReference>
<feature type="compositionally biased region" description="Low complexity" evidence="7">
    <location>
        <begin position="1174"/>
        <end position="1186"/>
    </location>
</feature>
<keyword evidence="1 6" id="KW-0547">Nucleotide-binding</keyword>
<dbReference type="PROSITE" id="PS50096">
    <property type="entry name" value="IQ"/>
    <property type="match status" value="2"/>
</dbReference>
<dbReference type="Gene3D" id="1.20.120.720">
    <property type="entry name" value="Myosin VI head, motor domain, U50 subdomain"/>
    <property type="match status" value="1"/>
</dbReference>
<sequence>MEAGTEVWVMQTQEWHLAVVHVSTATSITCRVIATNDLLTYTDAEMAAQIHVCNPIEQRSAGVEDLTTLVHLHEPAILNTLHVRFMKQDIYTSTGSILVAVNPFQALPLYTDSIQRRYIDHGNRRVRGEKLSSLPPHVYSVADKAFRDMHETSNPNQSILVSGESGAGKTETTKILMTYLASVSAATTTSTTSPVVDDTDSFIRQRVLESNPILEAFGNAKTTRNNNSSRFGKFIRLGFDAAGSLRGASISTYLLERVRLVSQTVGERNYHIFYELVRGASVDQLAALSLDCVDAYHYLNQSGCDVRQDGVDDGVQFRKTTHAMATLGMDAAAQDHVMRLVAAVLHLGNVAFAPRGEDGARFCSDVSVACGLLGLRADALERGMTTRRIKAGAEYVTVGLVPSLAEVARDVVAKTIYARVFDWLVERINAAIETTHSDRFIGVVDIFGFEIFATNSLEQLCINFANEKLQQLFARFVFEMEQKEYAAEGIPWTFVAYPNNDHCVALVEARPIGLFSLLDEQCLIPRGNDTQLANKYYECFQATTSSRTAAFAASKLHQGKAEFLIHHYAGSVLYSTAGFCDKNKDSVHPEAIELLRASTLPFVTALFTDNTPLRSPPKVSGRGGRGGGASSAAAATSSVVMKFKTQLATLLDLLNATIPHFVRCIKPNDTLHPAEFDAVRVVEQLRCSGVLEAVKISRAGYPVRMPHASFQQQYRILAPRGVDDLPALVTALAALDDLRAVPSPFQLGLTKVFLVQEAYQHLNRLKVLQHARAVRVIQCVARGHLARRRVGRMRRAVVRLQTWVRTVQAQRHLRALRRVARQARAATTIQSCVRRTKCRWAYLRSLAAVGMVQRVVRGHFGRTAAAKRKILVAKAAKAAALVEAARLAQEAREAAAAAVDDAPLPMPPSSSTQKLKVVPSVVEVTSAKALAPLKKDTSLLPVRQISFEEFSDSEEDSSGSTPTESTSSPRSTIPKFRDSEYEISWECGMLGLYFESDETSGLPIVRRVHETLSTCADIFDVSPGDMLLSVGGQKVANNDIRHILKLLKEVQKPVVLRFARTQKSMRESTALMMDEYEVLWQDSVPLGLGFKPDKRKNMPCVSKCRGNPQIPGMFNVRLGDYLTAINEISTFKIEFSRVITLLEEGPRPVVLRFQRADPDDEASSSFVTRDTRMSSSASSRESIASRGTTVVQTSEHSGGGHSMIGGSRPSVRFSERDSMALSRLSVMSLNPKLDDSLYNITWKEEDGALGIVVKQAISSFYPEVTKVKPEGAILRQPNKVSIGDLLVSINNNNISKMGFRNAMHLLQIGPKPVLLTFQKSERTSHVGIPASI</sequence>
<evidence type="ECO:0000313" key="10">
    <source>
        <dbReference type="EMBL" id="KAF0686978.1"/>
    </source>
</evidence>
<name>A0A485LHS1_9STRA</name>
<dbReference type="Gene3D" id="3.40.850.10">
    <property type="entry name" value="Kinesin motor domain"/>
    <property type="match status" value="1"/>
</dbReference>
<dbReference type="GO" id="GO:0005524">
    <property type="term" value="F:ATP binding"/>
    <property type="evidence" value="ECO:0007669"/>
    <property type="project" value="UniProtKB-UniRule"/>
</dbReference>
<dbReference type="Gene3D" id="1.10.10.820">
    <property type="match status" value="1"/>
</dbReference>
<gene>
    <name evidence="11" type="primary">Aste57867_21270</name>
    <name evidence="10" type="ORF">As57867_021201</name>
    <name evidence="11" type="ORF">ASTE57867_21270</name>
</gene>
<reference evidence="11 12" key="1">
    <citation type="submission" date="2019-03" db="EMBL/GenBank/DDBJ databases">
        <authorList>
            <person name="Gaulin E."/>
            <person name="Dumas B."/>
        </authorList>
    </citation>
    <scope>NUCLEOTIDE SEQUENCE [LARGE SCALE GENOMIC DNA]</scope>
    <source>
        <strain evidence="11">CBS 568.67</strain>
    </source>
</reference>
<dbReference type="PROSITE" id="PS50106">
    <property type="entry name" value="PDZ"/>
    <property type="match status" value="2"/>
</dbReference>
<feature type="region of interest" description="Actin-binding" evidence="6">
    <location>
        <begin position="647"/>
        <end position="669"/>
    </location>
</feature>
<dbReference type="InterPro" id="IPR001478">
    <property type="entry name" value="PDZ"/>
</dbReference>
<reference evidence="10" key="2">
    <citation type="submission" date="2019-06" db="EMBL/GenBank/DDBJ databases">
        <title>Genomics analysis of Aphanomyces spp. identifies a new class of oomycete effector associated with host adaptation.</title>
        <authorList>
            <person name="Gaulin E."/>
        </authorList>
    </citation>
    <scope>NUCLEOTIDE SEQUENCE</scope>
    <source>
        <strain evidence="10">CBS 578.67</strain>
    </source>
</reference>
<keyword evidence="2 6" id="KW-0067">ATP-binding</keyword>
<evidence type="ECO:0000256" key="2">
    <source>
        <dbReference type="ARBA" id="ARBA00022840"/>
    </source>
</evidence>
<dbReference type="GO" id="GO:0051015">
    <property type="term" value="F:actin filament binding"/>
    <property type="evidence" value="ECO:0007669"/>
    <property type="project" value="TreeGrafter"/>
</dbReference>